<name>A0AAV3RJB0_LITER</name>
<proteinExistence type="predicted"/>
<gene>
    <name evidence="1" type="ORF">LIER_29344</name>
</gene>
<reference evidence="1 2" key="1">
    <citation type="submission" date="2024-01" db="EMBL/GenBank/DDBJ databases">
        <title>The complete chloroplast genome sequence of Lithospermum erythrorhizon: insights into the phylogenetic relationship among Boraginaceae species and the maternal lineages of purple gromwells.</title>
        <authorList>
            <person name="Okada T."/>
            <person name="Watanabe K."/>
        </authorList>
    </citation>
    <scope>NUCLEOTIDE SEQUENCE [LARGE SCALE GENOMIC DNA]</scope>
</reference>
<dbReference type="EMBL" id="BAABME010010079">
    <property type="protein sequence ID" value="GAA0176335.1"/>
    <property type="molecule type" value="Genomic_DNA"/>
</dbReference>
<evidence type="ECO:0000313" key="2">
    <source>
        <dbReference type="Proteomes" id="UP001454036"/>
    </source>
</evidence>
<comment type="caution">
    <text evidence="1">The sequence shown here is derived from an EMBL/GenBank/DDBJ whole genome shotgun (WGS) entry which is preliminary data.</text>
</comment>
<sequence>MSDQPTVIDIVDDNSDDEVEMTEEEGKIEIENEKLKKWRIDQDQEIRNLKAQINALNKGLKMWNSSTNILDEILEVGKEARDNTWIGFDKGNMFKEKQDTKFVSEGWHHQSRTIGTTTGHRWRRSKVWYCHYYYMDQEEANINHARCSG</sequence>
<dbReference type="AlphaFoldDB" id="A0AAV3RJB0"/>
<keyword evidence="2" id="KW-1185">Reference proteome</keyword>
<accession>A0AAV3RJB0</accession>
<protein>
    <submittedName>
        <fullName evidence="1">Uncharacterized protein</fullName>
    </submittedName>
</protein>
<evidence type="ECO:0000313" key="1">
    <source>
        <dbReference type="EMBL" id="GAA0176335.1"/>
    </source>
</evidence>
<organism evidence="1 2">
    <name type="scientific">Lithospermum erythrorhizon</name>
    <name type="common">Purple gromwell</name>
    <name type="synonym">Lithospermum officinale var. erythrorhizon</name>
    <dbReference type="NCBI Taxonomy" id="34254"/>
    <lineage>
        <taxon>Eukaryota</taxon>
        <taxon>Viridiplantae</taxon>
        <taxon>Streptophyta</taxon>
        <taxon>Embryophyta</taxon>
        <taxon>Tracheophyta</taxon>
        <taxon>Spermatophyta</taxon>
        <taxon>Magnoliopsida</taxon>
        <taxon>eudicotyledons</taxon>
        <taxon>Gunneridae</taxon>
        <taxon>Pentapetalae</taxon>
        <taxon>asterids</taxon>
        <taxon>lamiids</taxon>
        <taxon>Boraginales</taxon>
        <taxon>Boraginaceae</taxon>
        <taxon>Boraginoideae</taxon>
        <taxon>Lithospermeae</taxon>
        <taxon>Lithospermum</taxon>
    </lineage>
</organism>
<dbReference type="Proteomes" id="UP001454036">
    <property type="component" value="Unassembled WGS sequence"/>
</dbReference>